<dbReference type="HOGENOM" id="CLU_100195_0_0_5"/>
<dbReference type="STRING" id="391616.OA238_c14490"/>
<sequence length="234" mass="26178">MKKAALFAGGWEGHDPTAFADWCANLLRVEGFEVDVYNTLTPLADPDTLSDVDLIVPIWSSARSGHKIEFGNMTKPEEDGLLKLVAAGCGIGGWHGHMGDAFRDRPTYHFLIGGQFVAHPPGWPDNPVPSDDFIDYDVTITAPDHPIVNGIDSFRLLSEQYYMLVDPNNDVLATTTFSGDHLWWIEGATIPVVWTRRWDQGRVFYCSIGHTLDDLKVRQVTEIVRRGLIWAARQ</sequence>
<proteinExistence type="predicted"/>
<organism evidence="2 3">
    <name type="scientific">Octadecabacter arcticus 238</name>
    <dbReference type="NCBI Taxonomy" id="391616"/>
    <lineage>
        <taxon>Bacteria</taxon>
        <taxon>Pseudomonadati</taxon>
        <taxon>Pseudomonadota</taxon>
        <taxon>Alphaproteobacteria</taxon>
        <taxon>Rhodobacterales</taxon>
        <taxon>Roseobacteraceae</taxon>
        <taxon>Octadecabacter</taxon>
    </lineage>
</organism>
<accession>M9RME5</accession>
<dbReference type="eggNOG" id="COG3828">
    <property type="taxonomic scope" value="Bacteria"/>
</dbReference>
<dbReference type="OrthoDB" id="9785923at2"/>
<keyword evidence="3" id="KW-1185">Reference proteome</keyword>
<protein>
    <recommendedName>
        <fullName evidence="1">ThuA-like domain-containing protein</fullName>
    </recommendedName>
</protein>
<gene>
    <name evidence="2" type="ORF">OA238_c14490</name>
</gene>
<dbReference type="RefSeq" id="WP_015494787.1">
    <property type="nucleotide sequence ID" value="NC_020908.1"/>
</dbReference>
<evidence type="ECO:0000313" key="2">
    <source>
        <dbReference type="EMBL" id="AGI71596.1"/>
    </source>
</evidence>
<feature type="domain" description="ThuA-like" evidence="1">
    <location>
        <begin position="5"/>
        <end position="231"/>
    </location>
</feature>
<dbReference type="PANTHER" id="PTHR40469:SF2">
    <property type="entry name" value="GALACTOSE-BINDING DOMAIN-LIKE SUPERFAMILY PROTEIN"/>
    <property type="match status" value="1"/>
</dbReference>
<evidence type="ECO:0000313" key="3">
    <source>
        <dbReference type="Proteomes" id="UP000004688"/>
    </source>
</evidence>
<dbReference type="Proteomes" id="UP000004688">
    <property type="component" value="Chromosome"/>
</dbReference>
<dbReference type="AlphaFoldDB" id="M9RME5"/>
<dbReference type="KEGG" id="oar:OA238_c14490"/>
<dbReference type="Pfam" id="PF06283">
    <property type="entry name" value="ThuA"/>
    <property type="match status" value="1"/>
</dbReference>
<dbReference type="InterPro" id="IPR029010">
    <property type="entry name" value="ThuA-like"/>
</dbReference>
<dbReference type="SUPFAM" id="SSF52317">
    <property type="entry name" value="Class I glutamine amidotransferase-like"/>
    <property type="match status" value="1"/>
</dbReference>
<dbReference type="PANTHER" id="PTHR40469">
    <property type="entry name" value="SECRETED GLYCOSYL HYDROLASE"/>
    <property type="match status" value="1"/>
</dbReference>
<evidence type="ECO:0000259" key="1">
    <source>
        <dbReference type="Pfam" id="PF06283"/>
    </source>
</evidence>
<reference evidence="2 3" key="1">
    <citation type="journal article" date="2013" name="PLoS ONE">
        <title>Poles Apart: Arctic and Antarctic Octadecabacter strains Share High Genome Plasticity and a New Type of Xanthorhodopsin.</title>
        <authorList>
            <person name="Vollmers J."/>
            <person name="Voget S."/>
            <person name="Dietrich S."/>
            <person name="Gollnow K."/>
            <person name="Smits M."/>
            <person name="Meyer K."/>
            <person name="Brinkhoff T."/>
            <person name="Simon M."/>
            <person name="Daniel R."/>
        </authorList>
    </citation>
    <scope>NUCLEOTIDE SEQUENCE [LARGE SCALE GENOMIC DNA]</scope>
    <source>
        <strain evidence="2 3">238</strain>
    </source>
</reference>
<dbReference type="EMBL" id="CP003742">
    <property type="protein sequence ID" value="AGI71596.1"/>
    <property type="molecule type" value="Genomic_DNA"/>
</dbReference>
<dbReference type="Gene3D" id="3.40.50.880">
    <property type="match status" value="1"/>
</dbReference>
<name>M9RME5_9RHOB</name>
<dbReference type="InterPro" id="IPR029062">
    <property type="entry name" value="Class_I_gatase-like"/>
</dbReference>